<dbReference type="RefSeq" id="WP_155442633.1">
    <property type="nucleotide sequence ID" value="NZ_WNLA01000051.1"/>
</dbReference>
<keyword evidence="3" id="KW-0418">Kinase</keyword>
<dbReference type="PANTHER" id="PTHR34220:SF7">
    <property type="entry name" value="SENSOR HISTIDINE KINASE YPDA"/>
    <property type="match status" value="1"/>
</dbReference>
<dbReference type="Gene3D" id="3.30.565.10">
    <property type="entry name" value="Histidine kinase-like ATPase, C-terminal domain"/>
    <property type="match status" value="1"/>
</dbReference>
<evidence type="ECO:0000313" key="3">
    <source>
        <dbReference type="EMBL" id="MTW06302.1"/>
    </source>
</evidence>
<keyword evidence="1" id="KW-1133">Transmembrane helix</keyword>
<dbReference type="InterPro" id="IPR050640">
    <property type="entry name" value="Bact_2-comp_sensor_kinase"/>
</dbReference>
<dbReference type="AlphaFoldDB" id="A0A6L6QAP8"/>
<dbReference type="PANTHER" id="PTHR34220">
    <property type="entry name" value="SENSOR HISTIDINE KINASE YPDA"/>
    <property type="match status" value="1"/>
</dbReference>
<dbReference type="SUPFAM" id="SSF55874">
    <property type="entry name" value="ATPase domain of HSP90 chaperone/DNA topoisomerase II/histidine kinase"/>
    <property type="match status" value="1"/>
</dbReference>
<keyword evidence="1" id="KW-0472">Membrane</keyword>
<dbReference type="InterPro" id="IPR010559">
    <property type="entry name" value="Sig_transdc_His_kin_internal"/>
</dbReference>
<evidence type="ECO:0000256" key="1">
    <source>
        <dbReference type="SAM" id="Phobius"/>
    </source>
</evidence>
<dbReference type="GO" id="GO:0000155">
    <property type="term" value="F:phosphorelay sensor kinase activity"/>
    <property type="evidence" value="ECO:0007669"/>
    <property type="project" value="InterPro"/>
</dbReference>
<comment type="caution">
    <text evidence="3">The sequence shown here is derived from an EMBL/GenBank/DDBJ whole genome shotgun (WGS) entry which is preliminary data.</text>
</comment>
<name>A0A6L6QAP8_9BURK</name>
<proteinExistence type="predicted"/>
<dbReference type="GO" id="GO:0016020">
    <property type="term" value="C:membrane"/>
    <property type="evidence" value="ECO:0007669"/>
    <property type="project" value="InterPro"/>
</dbReference>
<gene>
    <name evidence="3" type="ORF">GM668_29940</name>
</gene>
<dbReference type="Pfam" id="PF06580">
    <property type="entry name" value="His_kinase"/>
    <property type="match status" value="1"/>
</dbReference>
<protein>
    <submittedName>
        <fullName evidence="3">Sensor histidine kinase</fullName>
    </submittedName>
</protein>
<feature type="transmembrane region" description="Helical" evidence="1">
    <location>
        <begin position="95"/>
        <end position="114"/>
    </location>
</feature>
<organism evidence="3 4">
    <name type="scientific">Pseudoduganella ginsengisoli</name>
    <dbReference type="NCBI Taxonomy" id="1462440"/>
    <lineage>
        <taxon>Bacteria</taxon>
        <taxon>Pseudomonadati</taxon>
        <taxon>Pseudomonadota</taxon>
        <taxon>Betaproteobacteria</taxon>
        <taxon>Burkholderiales</taxon>
        <taxon>Oxalobacteraceae</taxon>
        <taxon>Telluria group</taxon>
        <taxon>Pseudoduganella</taxon>
    </lineage>
</organism>
<feature type="transmembrane region" description="Helical" evidence="1">
    <location>
        <begin position="56"/>
        <end position="83"/>
    </location>
</feature>
<dbReference type="EMBL" id="WNLA01000051">
    <property type="protein sequence ID" value="MTW06302.1"/>
    <property type="molecule type" value="Genomic_DNA"/>
</dbReference>
<dbReference type="Proteomes" id="UP000484015">
    <property type="component" value="Unassembled WGS sequence"/>
</dbReference>
<feature type="domain" description="Signal transduction histidine kinase internal region" evidence="2">
    <location>
        <begin position="193"/>
        <end position="269"/>
    </location>
</feature>
<evidence type="ECO:0000259" key="2">
    <source>
        <dbReference type="Pfam" id="PF06580"/>
    </source>
</evidence>
<reference evidence="3 4" key="1">
    <citation type="submission" date="2019-11" db="EMBL/GenBank/DDBJ databases">
        <title>Type strains purchased from KCTC, JCM and DSMZ.</title>
        <authorList>
            <person name="Lu H."/>
        </authorList>
    </citation>
    <scope>NUCLEOTIDE SEQUENCE [LARGE SCALE GENOMIC DNA]</scope>
    <source>
        <strain evidence="3 4">KCTC 42409</strain>
    </source>
</reference>
<keyword evidence="1" id="KW-0812">Transmembrane</keyword>
<sequence length="382" mass="41676">MSSTSTVAISEAAAPATWRRLLSILCVNAAAWLVLSALGALTSLNDDLREGLHSDYLIVFGVWVQSSLMLAMLSGALYIALTYRPNWIATGKRIVLSYGLFLLILLPFQLIHLLKPVLNSDGQGMSWQAIGDAINQIDRYASLLRFSTTTAVYFAVVGLKTWQLGKARQRDVERALADSQALRHELAQQRALALRAQLEPHFLFNALGAISALVRAKESDIALDGIHDLGELLRYALAAGDKEWASIADELAFVEQYLSLQRLRYGARLQVRVEGLDPQLLSCDMPPLLLQPLVENAIRHDLDCHDGPSDIQIAFQRCDGNVHVRISNPIHPAHPANPGAGLGLKSTAARIRSAYGDAAAITVSNGDGKFHVDLTFPEYAPA</sequence>
<accession>A0A6L6QAP8</accession>
<feature type="transmembrane region" description="Helical" evidence="1">
    <location>
        <begin position="21"/>
        <end position="44"/>
    </location>
</feature>
<dbReference type="InterPro" id="IPR036890">
    <property type="entry name" value="HATPase_C_sf"/>
</dbReference>
<dbReference type="OrthoDB" id="2514702at2"/>
<keyword evidence="3" id="KW-0808">Transferase</keyword>
<keyword evidence="4" id="KW-1185">Reference proteome</keyword>
<evidence type="ECO:0000313" key="4">
    <source>
        <dbReference type="Proteomes" id="UP000484015"/>
    </source>
</evidence>